<dbReference type="RefSeq" id="WP_092268836.1">
    <property type="nucleotide sequence ID" value="NZ_FORT01000007.1"/>
</dbReference>
<evidence type="ECO:0000313" key="3">
    <source>
        <dbReference type="Proteomes" id="UP000198915"/>
    </source>
</evidence>
<evidence type="ECO:0000313" key="2">
    <source>
        <dbReference type="EMBL" id="SFK00016.1"/>
    </source>
</evidence>
<proteinExistence type="predicted"/>
<dbReference type="PROSITE" id="PS51257">
    <property type="entry name" value="PROKAR_LIPOPROTEIN"/>
    <property type="match status" value="1"/>
</dbReference>
<accession>A0A1I3W0K3</accession>
<feature type="chain" id="PRO_5011779116" evidence="1">
    <location>
        <begin position="24"/>
        <end position="306"/>
    </location>
</feature>
<keyword evidence="3" id="KW-1185">Reference proteome</keyword>
<organism evidence="2 3">
    <name type="scientific">Brevibacillus centrosporus</name>
    <dbReference type="NCBI Taxonomy" id="54910"/>
    <lineage>
        <taxon>Bacteria</taxon>
        <taxon>Bacillati</taxon>
        <taxon>Bacillota</taxon>
        <taxon>Bacilli</taxon>
        <taxon>Bacillales</taxon>
        <taxon>Paenibacillaceae</taxon>
        <taxon>Brevibacillus</taxon>
    </lineage>
</organism>
<dbReference type="EMBL" id="FORT01000007">
    <property type="protein sequence ID" value="SFK00016.1"/>
    <property type="molecule type" value="Genomic_DNA"/>
</dbReference>
<dbReference type="AlphaFoldDB" id="A0A1I3W0K3"/>
<dbReference type="STRING" id="1884381.SAMN05518846_107235"/>
<name>A0A1I3W0K3_9BACL</name>
<evidence type="ECO:0000256" key="1">
    <source>
        <dbReference type="SAM" id="SignalP"/>
    </source>
</evidence>
<protein>
    <submittedName>
        <fullName evidence="2">Uncharacterized protein</fullName>
    </submittedName>
</protein>
<reference evidence="3" key="1">
    <citation type="submission" date="2016-10" db="EMBL/GenBank/DDBJ databases">
        <authorList>
            <person name="Varghese N."/>
            <person name="Submissions S."/>
        </authorList>
    </citation>
    <scope>NUCLEOTIDE SEQUENCE [LARGE SCALE GENOMIC DNA]</scope>
    <source>
        <strain evidence="3">OK042</strain>
    </source>
</reference>
<feature type="signal peptide" evidence="1">
    <location>
        <begin position="1"/>
        <end position="23"/>
    </location>
</feature>
<gene>
    <name evidence="2" type="ORF">SAMN05518846_107235</name>
</gene>
<sequence>MRKGWTICLLTLLCTSMTGCNQMGVKQNPSSAFDQVRDHFSAQDSYAFYGRTKLLTENSANANVVNFSGRKDKDAVYMNVKLSMPDEKRVDSLSLLHQGDKLYAKQGSDAAWKNVAHTQAAYQQEMDNWDPASCFSQMADMQKNIRQLPDEDPNDDVEAIRVTLDSAKLKNWLVTQMNEQTQGTQTAGSHIQSAAAAHKPRLKLAMALSDGSWKKSATGQKGPRIQSESDPAPNVREIVDQMDVNADYTVYYNRTSMLPTTITMSIRSQYDVNGQRVNEHSQVETYLQNYGRVKPLPTPTESQSSR</sequence>
<dbReference type="Proteomes" id="UP000198915">
    <property type="component" value="Unassembled WGS sequence"/>
</dbReference>
<keyword evidence="1" id="KW-0732">Signal</keyword>